<gene>
    <name evidence="3" type="primary">CSON009168</name>
</gene>
<dbReference type="InterPro" id="IPR036249">
    <property type="entry name" value="Thioredoxin-like_sf"/>
</dbReference>
<dbReference type="Pfam" id="PF21021">
    <property type="entry name" value="FAF1"/>
    <property type="match status" value="1"/>
</dbReference>
<protein>
    <submittedName>
        <fullName evidence="3">CSON009168 protein</fullName>
    </submittedName>
</protein>
<feature type="coiled-coil region" evidence="1">
    <location>
        <begin position="518"/>
        <end position="590"/>
    </location>
</feature>
<keyword evidence="1" id="KW-0175">Coiled coil</keyword>
<reference evidence="3" key="1">
    <citation type="submission" date="2018-07" db="EMBL/GenBank/DDBJ databases">
        <authorList>
            <person name="Quirk P.G."/>
            <person name="Krulwich T.A."/>
        </authorList>
    </citation>
    <scope>NUCLEOTIDE SEQUENCE</scope>
</reference>
<dbReference type="Pfam" id="PF14560">
    <property type="entry name" value="Ubiquitin_2"/>
    <property type="match status" value="1"/>
</dbReference>
<accession>A0A336LNU8</accession>
<dbReference type="AlphaFoldDB" id="A0A336LNU8"/>
<dbReference type="SUPFAM" id="SSF54236">
    <property type="entry name" value="Ubiquitin-like"/>
    <property type="match status" value="3"/>
</dbReference>
<dbReference type="Pfam" id="PF00789">
    <property type="entry name" value="UBX"/>
    <property type="match status" value="1"/>
</dbReference>
<dbReference type="Gene3D" id="1.10.8.10">
    <property type="entry name" value="DNA helicase RuvA subunit, C-terminal domain"/>
    <property type="match status" value="1"/>
</dbReference>
<dbReference type="Pfam" id="PF14555">
    <property type="entry name" value="UBA_4"/>
    <property type="match status" value="1"/>
</dbReference>
<evidence type="ECO:0000313" key="3">
    <source>
        <dbReference type="EMBL" id="SSX18343.1"/>
    </source>
</evidence>
<proteinExistence type="predicted"/>
<dbReference type="GO" id="GO:0005634">
    <property type="term" value="C:nucleus"/>
    <property type="evidence" value="ECO:0007669"/>
    <property type="project" value="TreeGrafter"/>
</dbReference>
<dbReference type="SMART" id="SM00166">
    <property type="entry name" value="UBX"/>
    <property type="match status" value="1"/>
</dbReference>
<dbReference type="GO" id="GO:0043130">
    <property type="term" value="F:ubiquitin binding"/>
    <property type="evidence" value="ECO:0007669"/>
    <property type="project" value="TreeGrafter"/>
</dbReference>
<dbReference type="EMBL" id="UFQT01000035">
    <property type="protein sequence ID" value="SSX18343.1"/>
    <property type="molecule type" value="Genomic_DNA"/>
</dbReference>
<dbReference type="InterPro" id="IPR029071">
    <property type="entry name" value="Ubiquitin-like_domsf"/>
</dbReference>
<dbReference type="GO" id="GO:0005783">
    <property type="term" value="C:endoplasmic reticulum"/>
    <property type="evidence" value="ECO:0007669"/>
    <property type="project" value="TreeGrafter"/>
</dbReference>
<evidence type="ECO:0000256" key="1">
    <source>
        <dbReference type="SAM" id="Coils"/>
    </source>
</evidence>
<dbReference type="InterPro" id="IPR033043">
    <property type="entry name" value="FAF1-like_UBX"/>
</dbReference>
<dbReference type="GO" id="GO:0036503">
    <property type="term" value="P:ERAD pathway"/>
    <property type="evidence" value="ECO:0007669"/>
    <property type="project" value="TreeGrafter"/>
</dbReference>
<dbReference type="SMART" id="SM00594">
    <property type="entry name" value="UAS"/>
    <property type="match status" value="1"/>
</dbReference>
<dbReference type="Gene3D" id="3.40.30.10">
    <property type="entry name" value="Glutaredoxin"/>
    <property type="match status" value="1"/>
</dbReference>
<dbReference type="SUPFAM" id="SSF52833">
    <property type="entry name" value="Thioredoxin-like"/>
    <property type="match status" value="1"/>
</dbReference>
<dbReference type="PROSITE" id="PS50033">
    <property type="entry name" value="UBX"/>
    <property type="match status" value="1"/>
</dbReference>
<dbReference type="PANTHER" id="PTHR23322:SF96">
    <property type="entry name" value="FAS-ASSOCIATED FACTOR 1"/>
    <property type="match status" value="1"/>
</dbReference>
<feature type="domain" description="UBX" evidence="2">
    <location>
        <begin position="603"/>
        <end position="679"/>
    </location>
</feature>
<name>A0A336LNU8_CULSO</name>
<dbReference type="OMA" id="YEGCKTI"/>
<dbReference type="InterPro" id="IPR001012">
    <property type="entry name" value="UBX_dom"/>
</dbReference>
<dbReference type="Gene3D" id="3.10.20.90">
    <property type="entry name" value="Phosphatidylinositol 3-kinase Catalytic Subunit, Chain A, domain 1"/>
    <property type="match status" value="3"/>
</dbReference>
<dbReference type="InterPro" id="IPR050730">
    <property type="entry name" value="UBX_domain-protein"/>
</dbReference>
<sequence>MSENREEILANFQSITAIDDVAVAFCHLEENNWDLLAAVNNVLGSQDVPPPPPPAPIPMDLETSGNSAGAGDVLMTAPSSPFRHNPPSLFNSSASAFSAFGSGASTSRQTTFGNGEMKNLADQETHEITFNIHFKGRIYKIPISNSRTIADLKTEIQTSTGVQVCRQALKGWADNNQREAQKSNTILKTLNLGKQMEIILTDLSDEGYLSEISNGLNNTSKPEEQVFTLNITLKTTGELKQLKFYGNQTILAVKTDVYTVTDIQVRHQKWTGWPNGINNSMILADTGIGLEHNFTLESTRDTKNESGSSNHTANSNVLEIDSESEEFEDAEGFDDEFFTDTSPSIRNRPKNLIPDKIDDEIVGSVEFIQNYEERYGNAHPMFFQGSLDEAVKEACHKSARERKLLAIYLHHDGSVLTNVFCGQLLGSESIISMFLENFVVYGWDLTEEHNKNLFLTSISICVNQAAATTVRSIPTEHMPTILLVAKIRSQCEIFSVIHGNIGLDDLYSSLIEARETYAEQLRIEIQEEDQRQDRERVKMEQDEAYQESLLADRAKEEARKQKELMIATERSRLESERAEMIAKKESIRLEAERALPPEPEQTSGPEITKIRIRTNEGTLERRFLATDTLQTLLNYVTSKGFPIDEFKIICNYPKRELTGMDVNQSLKQLKLYPQETCILEER</sequence>
<dbReference type="CDD" id="cd01771">
    <property type="entry name" value="UBX_UBXN3A"/>
    <property type="match status" value="1"/>
</dbReference>
<dbReference type="InterPro" id="IPR000626">
    <property type="entry name" value="Ubiquitin-like_dom"/>
</dbReference>
<dbReference type="PANTHER" id="PTHR23322">
    <property type="entry name" value="FAS-ASSOCIATED PROTEIN"/>
    <property type="match status" value="1"/>
</dbReference>
<dbReference type="InterPro" id="IPR006577">
    <property type="entry name" value="UAS"/>
</dbReference>
<dbReference type="InterPro" id="IPR049483">
    <property type="entry name" value="FAF1_2-like_UAS"/>
</dbReference>
<dbReference type="VEuPathDB" id="VectorBase:CSON009168"/>
<organism evidence="3">
    <name type="scientific">Culicoides sonorensis</name>
    <name type="common">Biting midge</name>
    <dbReference type="NCBI Taxonomy" id="179676"/>
    <lineage>
        <taxon>Eukaryota</taxon>
        <taxon>Metazoa</taxon>
        <taxon>Ecdysozoa</taxon>
        <taxon>Arthropoda</taxon>
        <taxon>Hexapoda</taxon>
        <taxon>Insecta</taxon>
        <taxon>Pterygota</taxon>
        <taxon>Neoptera</taxon>
        <taxon>Endopterygota</taxon>
        <taxon>Diptera</taxon>
        <taxon>Nematocera</taxon>
        <taxon>Chironomoidea</taxon>
        <taxon>Ceratopogonidae</taxon>
        <taxon>Ceratopogoninae</taxon>
        <taxon>Culicoides</taxon>
        <taxon>Monoculicoides</taxon>
    </lineage>
</organism>
<evidence type="ECO:0000259" key="2">
    <source>
        <dbReference type="PROSITE" id="PS50033"/>
    </source>
</evidence>